<reference evidence="5" key="2">
    <citation type="journal article" date="2019" name="Int. J. Syst. Evol. Microbiol.">
        <title>The Global Catalogue of Microorganisms (GCM) 10K type strain sequencing project: providing services to taxonomists for standard genome sequencing and annotation.</title>
        <authorList>
            <consortium name="The Broad Institute Genomics Platform"/>
            <consortium name="The Broad Institute Genome Sequencing Center for Infectious Disease"/>
            <person name="Wu L."/>
            <person name="Ma J."/>
        </authorList>
    </citation>
    <scope>NUCLEOTIDE SEQUENCE [LARGE SCALE GENOMIC DNA]</scope>
    <source>
        <strain evidence="5">CGMCC 1.18437</strain>
    </source>
</reference>
<dbReference type="SUPFAM" id="SSF55785">
    <property type="entry name" value="PYP-like sensor domain (PAS domain)"/>
    <property type="match status" value="1"/>
</dbReference>
<evidence type="ECO:0000313" key="3">
    <source>
        <dbReference type="EMBL" id="MBB5378142.1"/>
    </source>
</evidence>
<dbReference type="PANTHER" id="PTHR43102">
    <property type="entry name" value="SLR1143 PROTEIN"/>
    <property type="match status" value="1"/>
</dbReference>
<sequence>MDKLTAKVEHARLTELHRHAIVGTPPERTFDLIAAGAARLAHTPIALVTFVDTHRQWIKAAVGADLQNTPRDVAFCTHALASSQVLVVPDTTQDARFRDNPLVTGAPHLRFYAGAPIMTGGVVLGTVCVLDTQPRHPTDHDLQGLAQLARITANLLEHRRLGTPYATVTAGLPIAFLVVDGQGGVTRVNAAATPAPSTPWDTAGRDLTEVLPVRWSEGRHEDEIRGALARGTPWTGRVTLAAPDDAGVEAMLTVVPSRLGHSAALYVWNYQD</sequence>
<feature type="domain" description="GAF" evidence="1">
    <location>
        <begin position="25"/>
        <end position="169"/>
    </location>
</feature>
<reference evidence="3 4" key="3">
    <citation type="submission" date="2020-08" db="EMBL/GenBank/DDBJ databases">
        <title>Genomic Encyclopedia of Type Strains, Phase IV (KMG-IV): sequencing the most valuable type-strain genomes for metagenomic binning, comparative biology and taxonomic classification.</title>
        <authorList>
            <person name="Goeker M."/>
        </authorList>
    </citation>
    <scope>NUCLEOTIDE SEQUENCE [LARGE SCALE GENOMIC DNA]</scope>
    <source>
        <strain evidence="3 4">DSM 27521</strain>
    </source>
</reference>
<dbReference type="InterPro" id="IPR000014">
    <property type="entry name" value="PAS"/>
</dbReference>
<reference evidence="2" key="1">
    <citation type="journal article" date="2014" name="Int. J. Syst. Evol. Microbiol.">
        <title>Complete genome of a new Firmicutes species belonging to the dominant human colonic microbiota ('Ruminococcus bicirculans') reveals two chromosomes and a selective capacity to utilize plant glucans.</title>
        <authorList>
            <consortium name="NISC Comparative Sequencing Program"/>
            <person name="Wegmann U."/>
            <person name="Louis P."/>
            <person name="Goesmann A."/>
            <person name="Henrissat B."/>
            <person name="Duncan S.H."/>
            <person name="Flint H.J."/>
        </authorList>
    </citation>
    <scope>NUCLEOTIDE SEQUENCE</scope>
    <source>
        <strain evidence="2">CGMCC 1.18437</strain>
    </source>
</reference>
<dbReference type="Proteomes" id="UP000619376">
    <property type="component" value="Unassembled WGS sequence"/>
</dbReference>
<evidence type="ECO:0000313" key="5">
    <source>
        <dbReference type="Proteomes" id="UP000619376"/>
    </source>
</evidence>
<evidence type="ECO:0000313" key="4">
    <source>
        <dbReference type="Proteomes" id="UP000539473"/>
    </source>
</evidence>
<organism evidence="3 4">
    <name type="scientific">Deinococcus metalli</name>
    <dbReference type="NCBI Taxonomy" id="1141878"/>
    <lineage>
        <taxon>Bacteria</taxon>
        <taxon>Thermotogati</taxon>
        <taxon>Deinococcota</taxon>
        <taxon>Deinococci</taxon>
        <taxon>Deinococcales</taxon>
        <taxon>Deinococcaceae</taxon>
        <taxon>Deinococcus</taxon>
    </lineage>
</organism>
<proteinExistence type="predicted"/>
<comment type="caution">
    <text evidence="3">The sequence shown here is derived from an EMBL/GenBank/DDBJ whole genome shotgun (WGS) entry which is preliminary data.</text>
</comment>
<evidence type="ECO:0000259" key="1">
    <source>
        <dbReference type="SMART" id="SM00065"/>
    </source>
</evidence>
<dbReference type="PANTHER" id="PTHR43102:SF2">
    <property type="entry name" value="GAF DOMAIN-CONTAINING PROTEIN"/>
    <property type="match status" value="1"/>
</dbReference>
<protein>
    <submittedName>
        <fullName evidence="3">PAS domain-containing protein</fullName>
    </submittedName>
</protein>
<dbReference type="InterPro" id="IPR035965">
    <property type="entry name" value="PAS-like_dom_sf"/>
</dbReference>
<dbReference type="InterPro" id="IPR003018">
    <property type="entry name" value="GAF"/>
</dbReference>
<keyword evidence="5" id="KW-1185">Reference proteome</keyword>
<dbReference type="CDD" id="cd00130">
    <property type="entry name" value="PAS"/>
    <property type="match status" value="1"/>
</dbReference>
<accession>A0A7W8NTG1</accession>
<dbReference type="Gene3D" id="3.30.450.40">
    <property type="match status" value="1"/>
</dbReference>
<dbReference type="SUPFAM" id="SSF55781">
    <property type="entry name" value="GAF domain-like"/>
    <property type="match status" value="1"/>
</dbReference>
<evidence type="ECO:0000313" key="2">
    <source>
        <dbReference type="EMBL" id="GHF56341.1"/>
    </source>
</evidence>
<dbReference type="EMBL" id="BNAJ01000011">
    <property type="protein sequence ID" value="GHF56341.1"/>
    <property type="molecule type" value="Genomic_DNA"/>
</dbReference>
<dbReference type="Pfam" id="PF01590">
    <property type="entry name" value="GAF"/>
    <property type="match status" value="1"/>
</dbReference>
<dbReference type="AlphaFoldDB" id="A0A7W8NTG1"/>
<dbReference type="InterPro" id="IPR029016">
    <property type="entry name" value="GAF-like_dom_sf"/>
</dbReference>
<dbReference type="SMART" id="SM00065">
    <property type="entry name" value="GAF"/>
    <property type="match status" value="1"/>
</dbReference>
<dbReference type="EMBL" id="JACHFK010000011">
    <property type="protein sequence ID" value="MBB5378142.1"/>
    <property type="molecule type" value="Genomic_DNA"/>
</dbReference>
<dbReference type="Proteomes" id="UP000539473">
    <property type="component" value="Unassembled WGS sequence"/>
</dbReference>
<reference evidence="2" key="4">
    <citation type="submission" date="2024-05" db="EMBL/GenBank/DDBJ databases">
        <authorList>
            <person name="Sun Q."/>
            <person name="Zhou Y."/>
        </authorList>
    </citation>
    <scope>NUCLEOTIDE SEQUENCE</scope>
    <source>
        <strain evidence="2">CGMCC 1.18437</strain>
    </source>
</reference>
<gene>
    <name evidence="2" type="ORF">GCM10017781_35820</name>
    <name evidence="3" type="ORF">HNQ07_003643</name>
</gene>
<dbReference type="RefSeq" id="WP_184114352.1">
    <property type="nucleotide sequence ID" value="NZ_BNAJ01000011.1"/>
</dbReference>
<name>A0A7W8NTG1_9DEIO</name>